<reference evidence="2 3" key="1">
    <citation type="submission" date="2023-02" db="EMBL/GenBank/DDBJ databases">
        <title>LHISI_Scaffold_Assembly.</title>
        <authorList>
            <person name="Stuart O.P."/>
            <person name="Cleave R."/>
            <person name="Magrath M.J.L."/>
            <person name="Mikheyev A.S."/>
        </authorList>
    </citation>
    <scope>NUCLEOTIDE SEQUENCE [LARGE SCALE GENOMIC DNA]</scope>
    <source>
        <strain evidence="2">Daus_M_001</strain>
        <tissue evidence="2">Leg muscle</tissue>
    </source>
</reference>
<keyword evidence="1" id="KW-0175">Coiled coil</keyword>
<keyword evidence="3" id="KW-1185">Reference proteome</keyword>
<evidence type="ECO:0000313" key="2">
    <source>
        <dbReference type="EMBL" id="KAJ8873033.1"/>
    </source>
</evidence>
<feature type="coiled-coil region" evidence="1">
    <location>
        <begin position="80"/>
        <end position="107"/>
    </location>
</feature>
<dbReference type="Proteomes" id="UP001159363">
    <property type="component" value="Chromosome 10"/>
</dbReference>
<gene>
    <name evidence="2" type="ORF">PR048_026649</name>
</gene>
<name>A0ABQ9GLY0_9NEOP</name>
<evidence type="ECO:0000256" key="1">
    <source>
        <dbReference type="SAM" id="Coils"/>
    </source>
</evidence>
<sequence length="165" mass="19745">MRLIDFATKRNLNIVSTFFQHKGIHKMTWCFPDKHTINPIDHFLTNARDRTMVEDVRSLRRADVGSDHFLVMVKMHQRIANSRNNMREKLDTDIKKLEQKNRFAELAETHETEVEGAWNTIKDGLLREVMEKVQEPGKNKNKKNKHWFNEEYKEITEKRKVARKK</sequence>
<protein>
    <submittedName>
        <fullName evidence="2">Uncharacterized protein</fullName>
    </submittedName>
</protein>
<dbReference type="EMBL" id="JARBHB010000011">
    <property type="protein sequence ID" value="KAJ8873033.1"/>
    <property type="molecule type" value="Genomic_DNA"/>
</dbReference>
<comment type="caution">
    <text evidence="2">The sequence shown here is derived from an EMBL/GenBank/DDBJ whole genome shotgun (WGS) entry which is preliminary data.</text>
</comment>
<dbReference type="InterPro" id="IPR036691">
    <property type="entry name" value="Endo/exonu/phosph_ase_sf"/>
</dbReference>
<accession>A0ABQ9GLY0</accession>
<organism evidence="2 3">
    <name type="scientific">Dryococelus australis</name>
    <dbReference type="NCBI Taxonomy" id="614101"/>
    <lineage>
        <taxon>Eukaryota</taxon>
        <taxon>Metazoa</taxon>
        <taxon>Ecdysozoa</taxon>
        <taxon>Arthropoda</taxon>
        <taxon>Hexapoda</taxon>
        <taxon>Insecta</taxon>
        <taxon>Pterygota</taxon>
        <taxon>Neoptera</taxon>
        <taxon>Polyneoptera</taxon>
        <taxon>Phasmatodea</taxon>
        <taxon>Verophasmatodea</taxon>
        <taxon>Anareolatae</taxon>
        <taxon>Phasmatidae</taxon>
        <taxon>Eurycanthinae</taxon>
        <taxon>Dryococelus</taxon>
    </lineage>
</organism>
<evidence type="ECO:0000313" key="3">
    <source>
        <dbReference type="Proteomes" id="UP001159363"/>
    </source>
</evidence>
<dbReference type="Gene3D" id="3.60.10.10">
    <property type="entry name" value="Endonuclease/exonuclease/phosphatase"/>
    <property type="match status" value="1"/>
</dbReference>
<proteinExistence type="predicted"/>